<protein>
    <submittedName>
        <fullName evidence="2">Uncharacterized protein</fullName>
    </submittedName>
</protein>
<sequence>MGARAAEPIEEVGESSSPPRVSGGQAAYDIKNEIYKRLMESGNEEVRSNPHFKELFDGHFSRLPPRNLVLSNIPISLPSYKLDLNVDRAEDVLIHQKILAEAKDPEKRPVFYVRFQKLEEQNLDAIENIEGSDDETEFGDAFSSRHGSRFAMIHEILFSTLDKPKLLSQSICRFG</sequence>
<comment type="caution">
    <text evidence="2">The sequence shown here is derived from an EMBL/GenBank/DDBJ whole genome shotgun (WGS) entry which is preliminary data.</text>
</comment>
<dbReference type="AlphaFoldDB" id="A0A8J5KN62"/>
<dbReference type="Proteomes" id="UP000734854">
    <property type="component" value="Unassembled WGS sequence"/>
</dbReference>
<evidence type="ECO:0000256" key="1">
    <source>
        <dbReference type="SAM" id="MobiDB-lite"/>
    </source>
</evidence>
<feature type="region of interest" description="Disordered" evidence="1">
    <location>
        <begin position="1"/>
        <end position="25"/>
    </location>
</feature>
<name>A0A8J5KN62_ZINOF</name>
<dbReference type="EMBL" id="JACMSC010000013">
    <property type="protein sequence ID" value="KAG6494116.1"/>
    <property type="molecule type" value="Genomic_DNA"/>
</dbReference>
<evidence type="ECO:0000313" key="2">
    <source>
        <dbReference type="EMBL" id="KAG6494116.1"/>
    </source>
</evidence>
<evidence type="ECO:0000313" key="3">
    <source>
        <dbReference type="Proteomes" id="UP000734854"/>
    </source>
</evidence>
<reference evidence="2 3" key="1">
    <citation type="submission" date="2020-08" db="EMBL/GenBank/DDBJ databases">
        <title>Plant Genome Project.</title>
        <authorList>
            <person name="Zhang R.-G."/>
        </authorList>
    </citation>
    <scope>NUCLEOTIDE SEQUENCE [LARGE SCALE GENOMIC DNA]</scope>
    <source>
        <tissue evidence="2">Rhizome</tissue>
    </source>
</reference>
<gene>
    <name evidence="2" type="ORF">ZIOFF_049135</name>
</gene>
<accession>A0A8J5KN62</accession>
<keyword evidence="3" id="KW-1185">Reference proteome</keyword>
<organism evidence="2 3">
    <name type="scientific">Zingiber officinale</name>
    <name type="common">Ginger</name>
    <name type="synonym">Amomum zingiber</name>
    <dbReference type="NCBI Taxonomy" id="94328"/>
    <lineage>
        <taxon>Eukaryota</taxon>
        <taxon>Viridiplantae</taxon>
        <taxon>Streptophyta</taxon>
        <taxon>Embryophyta</taxon>
        <taxon>Tracheophyta</taxon>
        <taxon>Spermatophyta</taxon>
        <taxon>Magnoliopsida</taxon>
        <taxon>Liliopsida</taxon>
        <taxon>Zingiberales</taxon>
        <taxon>Zingiberaceae</taxon>
        <taxon>Zingiber</taxon>
    </lineage>
</organism>
<proteinExistence type="predicted"/>